<accession>A0A511SZ34</accession>
<keyword evidence="2" id="KW-1133">Transmembrane helix</keyword>
<reference evidence="5 6" key="1">
    <citation type="submission" date="2016-10" db="EMBL/GenBank/DDBJ databases">
        <authorList>
            <person name="Varghese N."/>
            <person name="Submissions S."/>
        </authorList>
    </citation>
    <scope>NUCLEOTIDE SEQUENCE [LARGE SCALE GENOMIC DNA]</scope>
    <source>
        <strain evidence="5 6">DSM 16525</strain>
    </source>
</reference>
<proteinExistence type="predicted"/>
<feature type="transmembrane region" description="Helical" evidence="2">
    <location>
        <begin position="358"/>
        <end position="381"/>
    </location>
</feature>
<dbReference type="OrthoDB" id="5486916at2"/>
<protein>
    <recommendedName>
        <fullName evidence="8">DUF4350 domain-containing protein</fullName>
    </recommendedName>
</protein>
<evidence type="ECO:0008006" key="8">
    <source>
        <dbReference type="Google" id="ProtNLM"/>
    </source>
</evidence>
<feature type="region of interest" description="Disordered" evidence="1">
    <location>
        <begin position="511"/>
        <end position="535"/>
    </location>
</feature>
<feature type="signal peptide" evidence="3">
    <location>
        <begin position="1"/>
        <end position="19"/>
    </location>
</feature>
<keyword evidence="3" id="KW-0732">Signal</keyword>
<evidence type="ECO:0000313" key="5">
    <source>
        <dbReference type="EMBL" id="SET98729.1"/>
    </source>
</evidence>
<dbReference type="RefSeq" id="WP_143097142.1">
    <property type="nucleotide sequence ID" value="NZ_BJXR01000021.1"/>
</dbReference>
<evidence type="ECO:0000313" key="7">
    <source>
        <dbReference type="Proteomes" id="UP000321514"/>
    </source>
</evidence>
<evidence type="ECO:0000256" key="2">
    <source>
        <dbReference type="SAM" id="Phobius"/>
    </source>
</evidence>
<dbReference type="Proteomes" id="UP000321514">
    <property type="component" value="Unassembled WGS sequence"/>
</dbReference>
<reference evidence="4 7" key="2">
    <citation type="submission" date="2019-07" db="EMBL/GenBank/DDBJ databases">
        <title>Whole genome shotgun sequence of Myxococcus fulvus NBRC 100333.</title>
        <authorList>
            <person name="Hosoyama A."/>
            <person name="Uohara A."/>
            <person name="Ohji S."/>
            <person name="Ichikawa N."/>
        </authorList>
    </citation>
    <scope>NUCLEOTIDE SEQUENCE [LARGE SCALE GENOMIC DNA]</scope>
    <source>
        <strain evidence="4 7">NBRC 100333</strain>
    </source>
</reference>
<evidence type="ECO:0000256" key="3">
    <source>
        <dbReference type="SAM" id="SignalP"/>
    </source>
</evidence>
<organism evidence="4 7">
    <name type="scientific">Myxococcus fulvus</name>
    <dbReference type="NCBI Taxonomy" id="33"/>
    <lineage>
        <taxon>Bacteria</taxon>
        <taxon>Pseudomonadati</taxon>
        <taxon>Myxococcota</taxon>
        <taxon>Myxococcia</taxon>
        <taxon>Myxococcales</taxon>
        <taxon>Cystobacterineae</taxon>
        <taxon>Myxococcaceae</taxon>
        <taxon>Myxococcus</taxon>
    </lineage>
</organism>
<dbReference type="AlphaFoldDB" id="A0A511SZ34"/>
<evidence type="ECO:0000256" key="1">
    <source>
        <dbReference type="SAM" id="MobiDB-lite"/>
    </source>
</evidence>
<evidence type="ECO:0000313" key="4">
    <source>
        <dbReference type="EMBL" id="GEN07164.1"/>
    </source>
</evidence>
<gene>
    <name evidence="4" type="ORF">MFU01_22010</name>
    <name evidence="5" type="ORF">SAMN05443572_104211</name>
</gene>
<dbReference type="Proteomes" id="UP000183760">
    <property type="component" value="Unassembled WGS sequence"/>
</dbReference>
<name>A0A511SZ34_MYXFU</name>
<dbReference type="STRING" id="1334629.MFUL124B02_37510"/>
<dbReference type="EMBL" id="BJXR01000021">
    <property type="protein sequence ID" value="GEN07164.1"/>
    <property type="molecule type" value="Genomic_DNA"/>
</dbReference>
<sequence>MTSVVVLSMWLFLGTSPPAAVVPIPVPDVATVAAATADVASVPGAKPPIGYRDASGSVDSLVQDYLRVTVRRGSLKPQRGYWAAEVTLHNGDAQPHPVRLSFRPSYGDVTHSVVRTVELAPRQRLVTWLMAPVAWHSGALTVEVPGLPSITEHLFPDNDRYEPVLVVGNSESFEAATGLSKTPEQEDPLFSVRFIDAQEAPRELAAYAGFEMVVLTEAATKVPADVWAVLESYALSGGRLVVANPPRDLRERLQLLQSVPLQDAPYAFGGVWTCDNSAATCRHKIQSELSTVTDDNRGKTRPQGLRSRWASKVSFGDDEAPLLGTARAPVGPFLLLMTAFALLVGPGAWWLTKRRGPVAVLIAVPAVSLVTCVVLIAWSVLVDGFAVHTARYSLTYLDGARARAVTVGLSGWYANLSPEPLRLPSSSVLIAPHDTEDLMADLDWTGGLTVGDGFLPPRTYREWGELAVVPSRARLVLVETGGEPKVQNALGIVVEEGIVRWKGQVRRLPRLADGEEGALGPPEPDPSPSQGNAADTLLESSLGAPAQYRLKAALPLFRRDLKEQEFVVRTSGPGPLPTSAASAEVEASVHLIRGEVRP</sequence>
<keyword evidence="6" id="KW-1185">Reference proteome</keyword>
<keyword evidence="2" id="KW-0812">Transmembrane</keyword>
<comment type="caution">
    <text evidence="4">The sequence shown here is derived from an EMBL/GenBank/DDBJ whole genome shotgun (WGS) entry which is preliminary data.</text>
</comment>
<keyword evidence="2" id="KW-0472">Membrane</keyword>
<dbReference type="EMBL" id="FOIB01000004">
    <property type="protein sequence ID" value="SET98729.1"/>
    <property type="molecule type" value="Genomic_DNA"/>
</dbReference>
<feature type="chain" id="PRO_5023051058" description="DUF4350 domain-containing protein" evidence="3">
    <location>
        <begin position="20"/>
        <end position="598"/>
    </location>
</feature>
<feature type="transmembrane region" description="Helical" evidence="2">
    <location>
        <begin position="330"/>
        <end position="351"/>
    </location>
</feature>
<evidence type="ECO:0000313" key="6">
    <source>
        <dbReference type="Proteomes" id="UP000183760"/>
    </source>
</evidence>